<keyword evidence="2" id="KW-1185">Reference proteome</keyword>
<organism evidence="1 2">
    <name type="scientific">Mycolicibacterium farcinogenes</name>
    <name type="common">Mycobacterium farcinogenes</name>
    <dbReference type="NCBI Taxonomy" id="1802"/>
    <lineage>
        <taxon>Bacteria</taxon>
        <taxon>Bacillati</taxon>
        <taxon>Actinomycetota</taxon>
        <taxon>Actinomycetes</taxon>
        <taxon>Mycobacteriales</taxon>
        <taxon>Mycobacteriaceae</taxon>
        <taxon>Mycolicibacterium</taxon>
    </lineage>
</organism>
<dbReference type="Proteomes" id="UP000825598">
    <property type="component" value="Chromosome"/>
</dbReference>
<dbReference type="EMBL" id="CP081673">
    <property type="protein sequence ID" value="QZH68317.1"/>
    <property type="molecule type" value="Genomic_DNA"/>
</dbReference>
<evidence type="ECO:0000313" key="2">
    <source>
        <dbReference type="Proteomes" id="UP000825598"/>
    </source>
</evidence>
<protein>
    <submittedName>
        <fullName evidence="1">Helix-turn-helix domain-containing protein</fullName>
    </submittedName>
</protein>
<proteinExistence type="predicted"/>
<name>A0ACD1FN34_MYCFR</name>
<evidence type="ECO:0000313" key="1">
    <source>
        <dbReference type="EMBL" id="QZH68317.1"/>
    </source>
</evidence>
<sequence>MAATKGFKFRYLKSLHGKKLSDKHYRILVTLLDYAEGDGTNAHPGNEVLARDCNCHVQTVKTALAWLTAHGYIILVRRGRKNCGASVYRFPEDLQGSRSDTLKDNLKVQSDTISAGVQGTTQTVRHHTNTSTTGSKMLPSGEYVGGSSWESRDSSGSPDGDRDGVGFTLAGARGYPQVNEQVKQYQDYWTSSPSGEDVDDESPVVGVGSQEQSSAAPRMSTCWCSDCGKPITDRECKQTGDGTHTAYRFFHLGCSNSDPWAGPETIVATP</sequence>
<accession>A0ACD1FN34</accession>
<gene>
    <name evidence="1" type="ORF">K6L26_12225</name>
</gene>
<reference evidence="1" key="1">
    <citation type="submission" date="2021-07" db="EMBL/GenBank/DDBJ databases">
        <title>Complete Genome Sequences of Mycobacterium farcinogenes Isolated from Clinical Specimens from Patients in Thailand.</title>
        <authorList>
            <person name="Sodsai P."/>
        </authorList>
    </citation>
    <scope>NUCLEOTIDE SEQUENCE</scope>
    <source>
        <strain evidence="1">BKK/CU-MFGFA-001</strain>
    </source>
</reference>